<keyword evidence="2" id="KW-0812">Transmembrane</keyword>
<dbReference type="Pfam" id="PF13559">
    <property type="entry name" value="DUF4129"/>
    <property type="match status" value="1"/>
</dbReference>
<dbReference type="InterPro" id="IPR025403">
    <property type="entry name" value="TgpA-like_C"/>
</dbReference>
<reference evidence="4 5" key="1">
    <citation type="submission" date="2018-09" db="EMBL/GenBank/DDBJ databases">
        <title>Novel species of Arthrobacter.</title>
        <authorList>
            <person name="Liu Q."/>
            <person name="Xin Y.-H."/>
        </authorList>
    </citation>
    <scope>NUCLEOTIDE SEQUENCE [LARGE SCALE GENOMIC DNA]</scope>
    <source>
        <strain evidence="4 5">Hz2</strain>
    </source>
</reference>
<feature type="region of interest" description="Disordered" evidence="1">
    <location>
        <begin position="231"/>
        <end position="255"/>
    </location>
</feature>
<evidence type="ECO:0000259" key="3">
    <source>
        <dbReference type="Pfam" id="PF13559"/>
    </source>
</evidence>
<organism evidence="4 5">
    <name type="scientific">Arthrobacter cheniae</name>
    <dbReference type="NCBI Taxonomy" id="1258888"/>
    <lineage>
        <taxon>Bacteria</taxon>
        <taxon>Bacillati</taxon>
        <taxon>Actinomycetota</taxon>
        <taxon>Actinomycetes</taxon>
        <taxon>Micrococcales</taxon>
        <taxon>Micrococcaceae</taxon>
        <taxon>Arthrobacter</taxon>
    </lineage>
</organism>
<keyword evidence="2" id="KW-1133">Transmembrane helix</keyword>
<feature type="region of interest" description="Disordered" evidence="1">
    <location>
        <begin position="1"/>
        <end position="25"/>
    </location>
</feature>
<protein>
    <submittedName>
        <fullName evidence="4">DUF4129 domain-containing protein</fullName>
    </submittedName>
</protein>
<evidence type="ECO:0000256" key="1">
    <source>
        <dbReference type="SAM" id="MobiDB-lite"/>
    </source>
</evidence>
<dbReference type="EMBL" id="QZVT01000006">
    <property type="protein sequence ID" value="RJT78295.1"/>
    <property type="molecule type" value="Genomic_DNA"/>
</dbReference>
<proteinExistence type="predicted"/>
<evidence type="ECO:0000313" key="5">
    <source>
        <dbReference type="Proteomes" id="UP000272560"/>
    </source>
</evidence>
<name>A0A3A5M0V1_9MICC</name>
<feature type="compositionally biased region" description="Basic and acidic residues" evidence="1">
    <location>
        <begin position="231"/>
        <end position="243"/>
    </location>
</feature>
<evidence type="ECO:0000313" key="4">
    <source>
        <dbReference type="EMBL" id="RJT78295.1"/>
    </source>
</evidence>
<accession>A0A3A5M0V1</accession>
<gene>
    <name evidence="4" type="ORF">D6T63_12265</name>
</gene>
<feature type="domain" description="Protein-glutamine gamma-glutamyltransferase-like C-terminal" evidence="3">
    <location>
        <begin position="164"/>
        <end position="230"/>
    </location>
</feature>
<dbReference type="Proteomes" id="UP000272560">
    <property type="component" value="Unassembled WGS sequence"/>
</dbReference>
<comment type="caution">
    <text evidence="4">The sequence shown here is derived from an EMBL/GenBank/DDBJ whole genome shotgun (WGS) entry which is preliminary data.</text>
</comment>
<evidence type="ECO:0000256" key="2">
    <source>
        <dbReference type="SAM" id="Phobius"/>
    </source>
</evidence>
<feature type="transmembrane region" description="Helical" evidence="2">
    <location>
        <begin position="93"/>
        <end position="115"/>
    </location>
</feature>
<dbReference type="OrthoDB" id="3389322at2"/>
<dbReference type="AlphaFoldDB" id="A0A3A5M0V1"/>
<sequence length="255" mass="26627">MSSPGAPPRSGTSPEGPSDEDDRRASAVVAEFSVIGGPTASLTPDGEEARRLLEEELAKAAYVEAQPNVFERVLAEVLRGIARVFDGIGGLGAGPGTLVVAIGAALIIIVAIVLIKPRLNARGRKEDTAVFDEGTRYSAAQHRSRASALASAADWNGAVAEVLRAIIRSAEERLVIAEQPGRTATEAAVQLGGVFPPLSADVAWLADLFNETVYGSGKASGEEYRRAAAVDDRFSTERPEQSVHAEGSTTPAAPQ</sequence>
<keyword evidence="5" id="KW-1185">Reference proteome</keyword>
<keyword evidence="2" id="KW-0472">Membrane</keyword>